<dbReference type="HOGENOM" id="CLU_970907_0_0_1"/>
<dbReference type="PANTHER" id="PTHR46629">
    <property type="entry name" value="OS01G0917900 PROTEIN"/>
    <property type="match status" value="1"/>
</dbReference>
<dbReference type="Gramene" id="fgenesh1_pg.C_scaffold_2000966">
    <property type="protein sequence ID" value="fgenesh1_pg.C_scaffold_2000966"/>
    <property type="gene ID" value="fgenesh1_pg.C_scaffold_2000966"/>
</dbReference>
<keyword evidence="2" id="KW-1185">Reference proteome</keyword>
<protein>
    <submittedName>
        <fullName evidence="1">Uncharacterized protein</fullName>
    </submittedName>
</protein>
<dbReference type="Proteomes" id="UP000008694">
    <property type="component" value="Unassembled WGS sequence"/>
</dbReference>
<sequence length="287" mass="32448">MELLVSEKRQESNLLLDFGFSCKREDEVHIGLCSESVVKMIQMDGGDRVRMTLLDRMSTVETNRSSSTGLTLEAILLADKNTTSPQPPSNNQSNRTLLDVMQRDHRHDDRHNRDKTTWETLREKLRLKRNATVWISSNPIPTLDNPIPTRDNVSHQLGFLLSTTGNVTEEVSSVEGRVQLGAVLAEERALSAREEETQLEREVEPARMSLMELLEENEGQISLVSVDGEAEEVAAAETVAVAEISCCVCMKEAKERRLFHVVIRFVGCVQESFEFKEETVLFVIQQF</sequence>
<accession>D7KTR3</accession>
<gene>
    <name evidence="1" type="ORF">ARALYDRAFT_338867</name>
</gene>
<evidence type="ECO:0000313" key="2">
    <source>
        <dbReference type="Proteomes" id="UP000008694"/>
    </source>
</evidence>
<dbReference type="eggNOG" id="ENOG502S1HQ">
    <property type="taxonomic scope" value="Eukaryota"/>
</dbReference>
<evidence type="ECO:0000313" key="1">
    <source>
        <dbReference type="EMBL" id="EFH63304.1"/>
    </source>
</evidence>
<name>D7KTR3_ARALL</name>
<dbReference type="AlphaFoldDB" id="D7KTR3"/>
<proteinExistence type="predicted"/>
<dbReference type="EMBL" id="GL348714">
    <property type="protein sequence ID" value="EFH63304.1"/>
    <property type="molecule type" value="Genomic_DNA"/>
</dbReference>
<organism evidence="2">
    <name type="scientific">Arabidopsis lyrata subsp. lyrata</name>
    <name type="common">Lyre-leaved rock-cress</name>
    <dbReference type="NCBI Taxonomy" id="81972"/>
    <lineage>
        <taxon>Eukaryota</taxon>
        <taxon>Viridiplantae</taxon>
        <taxon>Streptophyta</taxon>
        <taxon>Embryophyta</taxon>
        <taxon>Tracheophyta</taxon>
        <taxon>Spermatophyta</taxon>
        <taxon>Magnoliopsida</taxon>
        <taxon>eudicotyledons</taxon>
        <taxon>Gunneridae</taxon>
        <taxon>Pentapetalae</taxon>
        <taxon>rosids</taxon>
        <taxon>malvids</taxon>
        <taxon>Brassicales</taxon>
        <taxon>Brassicaceae</taxon>
        <taxon>Camelineae</taxon>
        <taxon>Arabidopsis</taxon>
    </lineage>
</organism>
<reference evidence="2" key="1">
    <citation type="journal article" date="2011" name="Nat. Genet.">
        <title>The Arabidopsis lyrata genome sequence and the basis of rapid genome size change.</title>
        <authorList>
            <person name="Hu T.T."/>
            <person name="Pattyn P."/>
            <person name="Bakker E.G."/>
            <person name="Cao J."/>
            <person name="Cheng J.-F."/>
            <person name="Clark R.M."/>
            <person name="Fahlgren N."/>
            <person name="Fawcett J.A."/>
            <person name="Grimwood J."/>
            <person name="Gundlach H."/>
            <person name="Haberer G."/>
            <person name="Hollister J.D."/>
            <person name="Ossowski S."/>
            <person name="Ottilar R.P."/>
            <person name="Salamov A.A."/>
            <person name="Schneeberger K."/>
            <person name="Spannagl M."/>
            <person name="Wang X."/>
            <person name="Yang L."/>
            <person name="Nasrallah M.E."/>
            <person name="Bergelson J."/>
            <person name="Carrington J.C."/>
            <person name="Gaut B.S."/>
            <person name="Schmutz J."/>
            <person name="Mayer K.F.X."/>
            <person name="Van de Peer Y."/>
            <person name="Grigoriev I.V."/>
            <person name="Nordborg M."/>
            <person name="Weigel D."/>
            <person name="Guo Y.-L."/>
        </authorList>
    </citation>
    <scope>NUCLEOTIDE SEQUENCE [LARGE SCALE GENOMIC DNA]</scope>
    <source>
        <strain evidence="2">cv. MN47</strain>
    </source>
</reference>